<dbReference type="EMBL" id="CP001867">
    <property type="protein sequence ID" value="ADB74720.1"/>
    <property type="molecule type" value="Genomic_DNA"/>
</dbReference>
<dbReference type="KEGG" id="gob:Gobs_2032"/>
<protein>
    <submittedName>
        <fullName evidence="2">Riboflavin biosynthesis protein RibD</fullName>
    </submittedName>
</protein>
<evidence type="ECO:0000313" key="3">
    <source>
        <dbReference type="Proteomes" id="UP000001382"/>
    </source>
</evidence>
<reference evidence="3" key="2">
    <citation type="submission" date="2010-01" db="EMBL/GenBank/DDBJ databases">
        <title>The complete genome of Geodermatophilus obscurus DSM 43160.</title>
        <authorList>
            <consortium name="US DOE Joint Genome Institute (JGI-PGF)"/>
            <person name="Lucas S."/>
            <person name="Copeland A."/>
            <person name="Lapidus A."/>
            <person name="Glavina del Rio T."/>
            <person name="Dalin E."/>
            <person name="Tice H."/>
            <person name="Bruce D."/>
            <person name="Goodwin L."/>
            <person name="Pitluck S."/>
            <person name="Kyrpides N."/>
            <person name="Mavromatis K."/>
            <person name="Ivanova N."/>
            <person name="Munk A.C."/>
            <person name="Brettin T."/>
            <person name="Detter J.C."/>
            <person name="Han C."/>
            <person name="Larimer F."/>
            <person name="Land M."/>
            <person name="Hauser L."/>
            <person name="Markowitz V."/>
            <person name="Cheng J.-F."/>
            <person name="Hugenholtz P."/>
            <person name="Woyke T."/>
            <person name="Wu D."/>
            <person name="Jando M."/>
            <person name="Schneider S."/>
            <person name="Klenk H.-P."/>
            <person name="Eisen J.A."/>
        </authorList>
    </citation>
    <scope>NUCLEOTIDE SEQUENCE [LARGE SCALE GENOMIC DNA]</scope>
    <source>
        <strain evidence="3">ATCC 25078 / DSM 43160 / JCM 3152 / KCC A-0152 / KCTC 9177 / NBRC 13315 / NRRL B-3577 / G-20</strain>
    </source>
</reference>
<gene>
    <name evidence="2" type="ordered locus">Gobs_2032</name>
</gene>
<dbReference type="GO" id="GO:0008703">
    <property type="term" value="F:5-amino-6-(5-phosphoribosylamino)uracil reductase activity"/>
    <property type="evidence" value="ECO:0007669"/>
    <property type="project" value="InterPro"/>
</dbReference>
<dbReference type="eggNOG" id="COG0262">
    <property type="taxonomic scope" value="Bacteria"/>
</dbReference>
<dbReference type="InterPro" id="IPR024072">
    <property type="entry name" value="DHFR-like_dom_sf"/>
</dbReference>
<dbReference type="Proteomes" id="UP000001382">
    <property type="component" value="Chromosome"/>
</dbReference>
<evidence type="ECO:0000313" key="2">
    <source>
        <dbReference type="EMBL" id="ADB74720.1"/>
    </source>
</evidence>
<dbReference type="GO" id="GO:0009231">
    <property type="term" value="P:riboflavin biosynthetic process"/>
    <property type="evidence" value="ECO:0007669"/>
    <property type="project" value="InterPro"/>
</dbReference>
<organism evidence="2 3">
    <name type="scientific">Geodermatophilus obscurus (strain ATCC 25078 / DSM 43160 / JCM 3152 / CCUG 61914 / KCC A-0152 / KCTC 9177 / NBRC 13315 / NRRL B-3577 / G-20)</name>
    <dbReference type="NCBI Taxonomy" id="526225"/>
    <lineage>
        <taxon>Bacteria</taxon>
        <taxon>Bacillati</taxon>
        <taxon>Actinomycetota</taxon>
        <taxon>Actinomycetes</taxon>
        <taxon>Geodermatophilales</taxon>
        <taxon>Geodermatophilaceae</taxon>
        <taxon>Geodermatophilus</taxon>
    </lineage>
</organism>
<dbReference type="Pfam" id="PF01872">
    <property type="entry name" value="RibD_C"/>
    <property type="match status" value="1"/>
</dbReference>
<keyword evidence="3" id="KW-1185">Reference proteome</keyword>
<proteinExistence type="predicted"/>
<sequence>MRFVVVVGQDHMRVGTQAIRLDMTMSLDGFVVGPQDSVDAPMGVGGFRLFNWLDHRLDPGPNGQVFAEMNATRAVIAGRRTYEHADRWHGDHHDGVPVFVLTHHVPEEPPPGSVRYVTDVHACAAQARAAAGDADVVVQGAGAAQALLRAGELDEMELHIVPVLLGRGRRLFDHLPAEPTELELTRVLNASDADPAHRVLHLRYRIQRPSSTQTTGAN</sequence>
<dbReference type="SUPFAM" id="SSF53597">
    <property type="entry name" value="Dihydrofolate reductase-like"/>
    <property type="match status" value="1"/>
</dbReference>
<accession>D2SF30</accession>
<dbReference type="AlphaFoldDB" id="D2SF30"/>
<dbReference type="InterPro" id="IPR002734">
    <property type="entry name" value="RibDG_C"/>
</dbReference>
<dbReference type="HOGENOM" id="CLU_043966_3_1_11"/>
<feature type="domain" description="Bacterial bifunctional deaminase-reductase C-terminal" evidence="1">
    <location>
        <begin position="19"/>
        <end position="188"/>
    </location>
</feature>
<name>D2SF30_GEOOG</name>
<dbReference type="OrthoDB" id="2313602at2"/>
<dbReference type="Gene3D" id="3.40.430.10">
    <property type="entry name" value="Dihydrofolate Reductase, subunit A"/>
    <property type="match status" value="1"/>
</dbReference>
<dbReference type="STRING" id="526225.Gobs_2032"/>
<reference evidence="2 3" key="1">
    <citation type="journal article" date="2010" name="Stand. Genomic Sci.">
        <title>Complete genome sequence of Geodermatophilus obscurus type strain (G-20).</title>
        <authorList>
            <person name="Ivanova N."/>
            <person name="Sikorski J."/>
            <person name="Jando M."/>
            <person name="Munk C."/>
            <person name="Lapidus A."/>
            <person name="Glavina Del Rio T."/>
            <person name="Copeland A."/>
            <person name="Tice H."/>
            <person name="Cheng J.-F."/>
            <person name="Lucas S."/>
            <person name="Chen F."/>
            <person name="Nolan M."/>
            <person name="Bruce D."/>
            <person name="Goodwin L."/>
            <person name="Pitluck S."/>
            <person name="Mavromatis K."/>
            <person name="Mikhailova N."/>
            <person name="Pati A."/>
            <person name="Chen A."/>
            <person name="Palaniappan K."/>
            <person name="Land M."/>
            <person name="Hauser L."/>
            <person name="Chang Y.-J."/>
            <person name="Jeffries C.D."/>
            <person name="Meincke L."/>
            <person name="Brettin T."/>
            <person name="Detter J.C."/>
            <person name="Detter J.C."/>
            <person name="Rohde M."/>
            <person name="Goeker M."/>
            <person name="Bristow J."/>
            <person name="Eisen J.A."/>
            <person name="Markowitz V."/>
            <person name="Hugenholtz P."/>
            <person name="Kyrpides N.C."/>
            <person name="Klenk H.-P."/>
        </authorList>
    </citation>
    <scope>NUCLEOTIDE SEQUENCE [LARGE SCALE GENOMIC DNA]</scope>
    <source>
        <strain evidence="3">ATCC 25078 / DSM 43160 / JCM 3152 / KCC A-0152 / KCTC 9177 / NBRC 13315 / NRRL B-3577 / G-20</strain>
    </source>
</reference>
<evidence type="ECO:0000259" key="1">
    <source>
        <dbReference type="Pfam" id="PF01872"/>
    </source>
</evidence>